<dbReference type="EMBL" id="BMDC01000001">
    <property type="protein sequence ID" value="GGH58553.1"/>
    <property type="molecule type" value="Genomic_DNA"/>
</dbReference>
<evidence type="ECO:0000313" key="2">
    <source>
        <dbReference type="EMBL" id="GGH58553.1"/>
    </source>
</evidence>
<dbReference type="Proteomes" id="UP000600171">
    <property type="component" value="Unassembled WGS sequence"/>
</dbReference>
<evidence type="ECO:0000313" key="3">
    <source>
        <dbReference type="Proteomes" id="UP000600171"/>
    </source>
</evidence>
<keyword evidence="3" id="KW-1185">Reference proteome</keyword>
<gene>
    <name evidence="2" type="ORF">GCM10007359_04880</name>
</gene>
<protein>
    <submittedName>
        <fullName evidence="2">Uncharacterized protein</fullName>
    </submittedName>
</protein>
<evidence type="ECO:0000256" key="1">
    <source>
        <dbReference type="SAM" id="MobiDB-lite"/>
    </source>
</evidence>
<dbReference type="AlphaFoldDB" id="A0A917IND3"/>
<dbReference type="Pfam" id="PF11343">
    <property type="entry name" value="DUF3145"/>
    <property type="match status" value="1"/>
</dbReference>
<accession>A0A917IND3</accession>
<feature type="region of interest" description="Disordered" evidence="1">
    <location>
        <begin position="144"/>
        <end position="164"/>
    </location>
</feature>
<sequence length="164" mass="18416">MHTGGTVYILAAQRSLIPHIQWVLESVLAEKPTYRWQQQKAMTGFSTCSLVWRDESGTGSLLASALREVPNLWFEISEEGTAETLPGWFMHTPDLGVFYTVTDHAGNFMVSEDRIRSAYEKSHGRPDQLLSQLSAALGEPWNDELEPLRADLDRGQPQPLTRSS</sequence>
<name>A0A917IND3_9MICC</name>
<proteinExistence type="predicted"/>
<comment type="caution">
    <text evidence="2">The sequence shown here is derived from an EMBL/GenBank/DDBJ whole genome shotgun (WGS) entry which is preliminary data.</text>
</comment>
<organism evidence="2 3">
    <name type="scientific">Rothia aerolata</name>
    <dbReference type="NCBI Taxonomy" id="1812262"/>
    <lineage>
        <taxon>Bacteria</taxon>
        <taxon>Bacillati</taxon>
        <taxon>Actinomycetota</taxon>
        <taxon>Actinomycetes</taxon>
        <taxon>Micrococcales</taxon>
        <taxon>Micrococcaceae</taxon>
        <taxon>Rothia</taxon>
    </lineage>
</organism>
<dbReference type="RefSeq" id="WP_188358734.1">
    <property type="nucleotide sequence ID" value="NZ_BMDC01000001.1"/>
</dbReference>
<dbReference type="InterPro" id="IPR021491">
    <property type="entry name" value="DUF3145"/>
</dbReference>
<reference evidence="2 3" key="1">
    <citation type="journal article" date="2014" name="Int. J. Syst. Evol. Microbiol.">
        <title>Complete genome sequence of Corynebacterium casei LMG S-19264T (=DSM 44701T), isolated from a smear-ripened cheese.</title>
        <authorList>
            <consortium name="US DOE Joint Genome Institute (JGI-PGF)"/>
            <person name="Walter F."/>
            <person name="Albersmeier A."/>
            <person name="Kalinowski J."/>
            <person name="Ruckert C."/>
        </authorList>
    </citation>
    <scope>NUCLEOTIDE SEQUENCE [LARGE SCALE GENOMIC DNA]</scope>
    <source>
        <strain evidence="2 3">CCM 8669</strain>
    </source>
</reference>